<dbReference type="InterPro" id="IPR011990">
    <property type="entry name" value="TPR-like_helical_dom_sf"/>
</dbReference>
<accession>A0A1H7X5Y6</accession>
<dbReference type="EMBL" id="FOBS01000009">
    <property type="protein sequence ID" value="SEM29123.1"/>
    <property type="molecule type" value="Genomic_DNA"/>
</dbReference>
<dbReference type="SMART" id="SM00028">
    <property type="entry name" value="TPR"/>
    <property type="match status" value="4"/>
</dbReference>
<name>A0A1H7X5Y6_9BACT</name>
<dbReference type="InterPro" id="IPR000780">
    <property type="entry name" value="CheR_MeTrfase"/>
</dbReference>
<organism evidence="5 6">
    <name type="scientific">Syntrophus gentianae</name>
    <dbReference type="NCBI Taxonomy" id="43775"/>
    <lineage>
        <taxon>Bacteria</taxon>
        <taxon>Pseudomonadati</taxon>
        <taxon>Thermodesulfobacteriota</taxon>
        <taxon>Syntrophia</taxon>
        <taxon>Syntrophales</taxon>
        <taxon>Syntrophaceae</taxon>
        <taxon>Syntrophus</taxon>
    </lineage>
</organism>
<evidence type="ECO:0000256" key="1">
    <source>
        <dbReference type="ARBA" id="ARBA00022603"/>
    </source>
</evidence>
<keyword evidence="1 5" id="KW-0489">Methyltransferase</keyword>
<evidence type="ECO:0000256" key="3">
    <source>
        <dbReference type="ARBA" id="ARBA00022691"/>
    </source>
</evidence>
<dbReference type="OrthoDB" id="9786165at2"/>
<evidence type="ECO:0000313" key="5">
    <source>
        <dbReference type="EMBL" id="SEM29123.1"/>
    </source>
</evidence>
<dbReference type="PANTHER" id="PTHR24422:SF19">
    <property type="entry name" value="CHEMOTAXIS PROTEIN METHYLTRANSFERASE"/>
    <property type="match status" value="1"/>
</dbReference>
<dbReference type="GO" id="GO:0008757">
    <property type="term" value="F:S-adenosylmethionine-dependent methyltransferase activity"/>
    <property type="evidence" value="ECO:0007669"/>
    <property type="project" value="InterPro"/>
</dbReference>
<keyword evidence="6" id="KW-1185">Reference proteome</keyword>
<dbReference type="STRING" id="43775.SAMN04489760_10980"/>
<dbReference type="Pfam" id="PF14559">
    <property type="entry name" value="TPR_19"/>
    <property type="match status" value="1"/>
</dbReference>
<dbReference type="SUPFAM" id="SSF47757">
    <property type="entry name" value="Chemotaxis receptor methyltransferase CheR, N-terminal domain"/>
    <property type="match status" value="1"/>
</dbReference>
<dbReference type="SUPFAM" id="SSF48452">
    <property type="entry name" value="TPR-like"/>
    <property type="match status" value="1"/>
</dbReference>
<feature type="domain" description="CheR-type methyltransferase" evidence="4">
    <location>
        <begin position="1"/>
        <end position="282"/>
    </location>
</feature>
<dbReference type="PROSITE" id="PS50123">
    <property type="entry name" value="CHER"/>
    <property type="match status" value="1"/>
</dbReference>
<dbReference type="PANTHER" id="PTHR24422">
    <property type="entry name" value="CHEMOTAXIS PROTEIN METHYLTRANSFERASE"/>
    <property type="match status" value="1"/>
</dbReference>
<dbReference type="InterPro" id="IPR050903">
    <property type="entry name" value="Bact_Chemotaxis_MeTrfase"/>
</dbReference>
<evidence type="ECO:0000256" key="2">
    <source>
        <dbReference type="ARBA" id="ARBA00022679"/>
    </source>
</evidence>
<dbReference type="AlphaFoldDB" id="A0A1H7X5Y6"/>
<dbReference type="InterPro" id="IPR029063">
    <property type="entry name" value="SAM-dependent_MTases_sf"/>
</dbReference>
<dbReference type="SUPFAM" id="SSF53335">
    <property type="entry name" value="S-adenosyl-L-methionine-dependent methyltransferases"/>
    <property type="match status" value="1"/>
</dbReference>
<reference evidence="5 6" key="1">
    <citation type="submission" date="2016-10" db="EMBL/GenBank/DDBJ databases">
        <authorList>
            <person name="de Groot N.N."/>
        </authorList>
    </citation>
    <scope>NUCLEOTIDE SEQUENCE [LARGE SCALE GENOMIC DNA]</scope>
    <source>
        <strain evidence="5 6">DSM 8423</strain>
    </source>
</reference>
<dbReference type="InterPro" id="IPR022642">
    <property type="entry name" value="CheR_C"/>
</dbReference>
<proteinExistence type="predicted"/>
<dbReference type="Proteomes" id="UP000198744">
    <property type="component" value="Unassembled WGS sequence"/>
</dbReference>
<dbReference type="GO" id="GO:0032259">
    <property type="term" value="P:methylation"/>
    <property type="evidence" value="ECO:0007669"/>
    <property type="project" value="UniProtKB-KW"/>
</dbReference>
<keyword evidence="3" id="KW-0949">S-adenosyl-L-methionine</keyword>
<dbReference type="SMART" id="SM00138">
    <property type="entry name" value="MeTrc"/>
    <property type="match status" value="1"/>
</dbReference>
<dbReference type="Pfam" id="PF01739">
    <property type="entry name" value="CheR"/>
    <property type="match status" value="1"/>
</dbReference>
<evidence type="ECO:0000259" key="4">
    <source>
        <dbReference type="PROSITE" id="PS50123"/>
    </source>
</evidence>
<dbReference type="PRINTS" id="PR00996">
    <property type="entry name" value="CHERMTFRASE"/>
</dbReference>
<dbReference type="Gene3D" id="3.40.50.150">
    <property type="entry name" value="Vaccinia Virus protein VP39"/>
    <property type="match status" value="1"/>
</dbReference>
<evidence type="ECO:0000313" key="6">
    <source>
        <dbReference type="Proteomes" id="UP000198744"/>
    </source>
</evidence>
<keyword evidence="2 5" id="KW-0808">Transferase</keyword>
<dbReference type="InterPro" id="IPR019734">
    <property type="entry name" value="TPR_rpt"/>
</dbReference>
<dbReference type="RefSeq" id="WP_093883198.1">
    <property type="nucleotide sequence ID" value="NZ_FOBS01000009.1"/>
</dbReference>
<gene>
    <name evidence="5" type="ORF">SAMN04489760_10980</name>
</gene>
<protein>
    <submittedName>
        <fullName evidence="5">MCP methyltransferase, CheR-type</fullName>
    </submittedName>
</protein>
<dbReference type="Gene3D" id="1.25.40.10">
    <property type="entry name" value="Tetratricopeptide repeat domain"/>
    <property type="match status" value="1"/>
</dbReference>
<sequence length="522" mass="60235">MDRFISDEQWRQLTQWITAQMGFHLPQERLPDLKRRLVSAAKEFSFDAVEPFVSWLLSTKLTQRQIEMLASHLTVGETYFYREICSLEALERYILPELIASRRSMKYLRIWSAGCATGEEPYTIAILLHRMIPDIEKWRITLLATDINARFLERAAQGIYREWSFRGDFQWLKDQYFTRTLDGRYRIAEKIREMVTFNYLNLATDPYPSLFNNTNAMDIIFCRNVLMYMEPLLAKRIIRRFYRALVDGGWAIPSVTEGFHLLSTQFVTVTFPRVLLYQKRENQGGELTVYSPWSPLEEEIMAGNPAEGLENPFVSPSDASFPDELPDSGLVTEGSPPFPQESLPLERVEKKTEESLYENALRLFRQGSYREGEKILKSFLEQNPENFQGYALMARLYADSGNLSAARTACEKALSLHKLDAGCHYLRAVILIEQQDFDEAEKALRCALYLEPDFVLAHFTLGNLARQRGQIPLSSKHFEHALLLLQNYQPDDILPESDGVTAGRLRDIIVTADLQRSFRTGS</sequence>